<evidence type="ECO:0000313" key="9">
    <source>
        <dbReference type="EMBL" id="MBV0902140.1"/>
    </source>
</evidence>
<feature type="transmembrane region" description="Helical" evidence="7">
    <location>
        <begin position="45"/>
        <end position="67"/>
    </location>
</feature>
<comment type="caution">
    <text evidence="9">The sequence shown here is derived from an EMBL/GenBank/DDBJ whole genome shotgun (WGS) entry which is preliminary data.</text>
</comment>
<dbReference type="AlphaFoldDB" id="A0AA41KC88"/>
<name>A0AA41KC88_9EURY</name>
<dbReference type="Proteomes" id="UP001166304">
    <property type="component" value="Unassembled WGS sequence"/>
</dbReference>
<feature type="domain" description="Major facilitator superfamily (MFS) profile" evidence="8">
    <location>
        <begin position="18"/>
        <end position="408"/>
    </location>
</feature>
<feature type="transmembrane region" description="Helical" evidence="7">
    <location>
        <begin position="177"/>
        <end position="194"/>
    </location>
</feature>
<dbReference type="Pfam" id="PF07690">
    <property type="entry name" value="MFS_1"/>
    <property type="match status" value="1"/>
</dbReference>
<keyword evidence="2" id="KW-0813">Transport</keyword>
<keyword evidence="6 7" id="KW-0472">Membrane</keyword>
<dbReference type="GO" id="GO:0005886">
    <property type="term" value="C:plasma membrane"/>
    <property type="evidence" value="ECO:0007669"/>
    <property type="project" value="UniProtKB-SubCell"/>
</dbReference>
<evidence type="ECO:0000256" key="1">
    <source>
        <dbReference type="ARBA" id="ARBA00004651"/>
    </source>
</evidence>
<keyword evidence="3" id="KW-1003">Cell membrane</keyword>
<evidence type="ECO:0000256" key="4">
    <source>
        <dbReference type="ARBA" id="ARBA00022692"/>
    </source>
</evidence>
<dbReference type="InterPro" id="IPR011701">
    <property type="entry name" value="MFS"/>
</dbReference>
<evidence type="ECO:0000313" key="10">
    <source>
        <dbReference type="Proteomes" id="UP001166304"/>
    </source>
</evidence>
<feature type="transmembrane region" description="Helical" evidence="7">
    <location>
        <begin position="228"/>
        <end position="253"/>
    </location>
</feature>
<evidence type="ECO:0000256" key="3">
    <source>
        <dbReference type="ARBA" id="ARBA00022475"/>
    </source>
</evidence>
<feature type="transmembrane region" description="Helical" evidence="7">
    <location>
        <begin position="142"/>
        <end position="165"/>
    </location>
</feature>
<evidence type="ECO:0000256" key="5">
    <source>
        <dbReference type="ARBA" id="ARBA00022989"/>
    </source>
</evidence>
<keyword evidence="4 7" id="KW-0812">Transmembrane</keyword>
<dbReference type="EMBL" id="JAHQXE010000003">
    <property type="protein sequence ID" value="MBV0902140.1"/>
    <property type="molecule type" value="Genomic_DNA"/>
</dbReference>
<dbReference type="SUPFAM" id="SSF103473">
    <property type="entry name" value="MFS general substrate transporter"/>
    <property type="match status" value="1"/>
</dbReference>
<comment type="subcellular location">
    <subcellularLocation>
        <location evidence="1">Cell membrane</location>
        <topology evidence="1">Multi-pass membrane protein</topology>
    </subcellularLocation>
</comment>
<dbReference type="InterPro" id="IPR020846">
    <property type="entry name" value="MFS_dom"/>
</dbReference>
<evidence type="ECO:0000259" key="8">
    <source>
        <dbReference type="PROSITE" id="PS50850"/>
    </source>
</evidence>
<dbReference type="PROSITE" id="PS50850">
    <property type="entry name" value="MFS"/>
    <property type="match status" value="1"/>
</dbReference>
<keyword evidence="5 7" id="KW-1133">Transmembrane helix</keyword>
<gene>
    <name evidence="9" type="ORF">KTS37_10105</name>
</gene>
<dbReference type="RefSeq" id="WP_162413676.1">
    <property type="nucleotide sequence ID" value="NZ_JAHQXE010000003.1"/>
</dbReference>
<dbReference type="InterPro" id="IPR050171">
    <property type="entry name" value="MFS_Transporters"/>
</dbReference>
<dbReference type="GO" id="GO:0022857">
    <property type="term" value="F:transmembrane transporter activity"/>
    <property type="evidence" value="ECO:0007669"/>
    <property type="project" value="InterPro"/>
</dbReference>
<reference evidence="9" key="1">
    <citation type="submission" date="2021-06" db="EMBL/GenBank/DDBJ databases">
        <title>New haloarchaea isolates fom saline soil.</title>
        <authorList>
            <person name="Duran-Viseras A."/>
            <person name="Sanchez-Porro C.S."/>
            <person name="Ventosa A."/>
        </authorList>
    </citation>
    <scope>NUCLEOTIDE SEQUENCE</scope>
    <source>
        <strain evidence="9">JCM 18369</strain>
    </source>
</reference>
<feature type="transmembrane region" description="Helical" evidence="7">
    <location>
        <begin position="79"/>
        <end position="99"/>
    </location>
</feature>
<dbReference type="InterPro" id="IPR036259">
    <property type="entry name" value="MFS_trans_sf"/>
</dbReference>
<feature type="transmembrane region" description="Helical" evidence="7">
    <location>
        <begin position="105"/>
        <end position="130"/>
    </location>
</feature>
<sequence>MKSSVRLPSLSGLRRFDALALTSALWFLGKFVRYAFPPLFEQLAGVYDVSTAVLGTAFSALLFVYALMQFPSGWLADRFSSVVVIGAGATGAALGALVLAVDGPLVVLVGAMVAIGAGTGTLKTVGVRLLSRTYPAQTGRVLGVFDTFGTFAGVAAPTVALAFAARPGVVGSGWRTTFLAAGLATVAVAAAFVARVPERLSAAGAAGTDGDADVSLSSYVSLFRRWRFTAFVAVAVLFSFVFNGTVAFLPLFLTRQAGFGPGTAGLLYSALFAVSLVQLVTGEVSDRVGPLPVLAATLGLSSAALAGLIVLAGDAGSLAIGAVVATLGIGMHGYRPVRGAYLMAVIPSSVAGGSLGVVRTLLMIAGALAPAVVGVLSETAGFRPVFWGLTALLALSTALIAVLWIAGD</sequence>
<dbReference type="PANTHER" id="PTHR23517:SF3">
    <property type="entry name" value="INTEGRAL MEMBRANE TRANSPORT PROTEIN"/>
    <property type="match status" value="1"/>
</dbReference>
<accession>A0AA41KC88</accession>
<evidence type="ECO:0000256" key="7">
    <source>
        <dbReference type="SAM" id="Phobius"/>
    </source>
</evidence>
<keyword evidence="10" id="KW-1185">Reference proteome</keyword>
<feature type="transmembrane region" description="Helical" evidence="7">
    <location>
        <begin position="293"/>
        <end position="312"/>
    </location>
</feature>
<organism evidence="9 10">
    <name type="scientific">Haloarcula salina</name>
    <dbReference type="NCBI Taxonomy" id="1429914"/>
    <lineage>
        <taxon>Archaea</taxon>
        <taxon>Methanobacteriati</taxon>
        <taxon>Methanobacteriota</taxon>
        <taxon>Stenosarchaea group</taxon>
        <taxon>Halobacteria</taxon>
        <taxon>Halobacteriales</taxon>
        <taxon>Haloarculaceae</taxon>
        <taxon>Haloarcula</taxon>
    </lineage>
</organism>
<proteinExistence type="predicted"/>
<evidence type="ECO:0000256" key="2">
    <source>
        <dbReference type="ARBA" id="ARBA00022448"/>
    </source>
</evidence>
<dbReference type="Gene3D" id="1.20.1250.20">
    <property type="entry name" value="MFS general substrate transporter like domains"/>
    <property type="match status" value="2"/>
</dbReference>
<dbReference type="PANTHER" id="PTHR23517">
    <property type="entry name" value="RESISTANCE PROTEIN MDTM, PUTATIVE-RELATED-RELATED"/>
    <property type="match status" value="1"/>
</dbReference>
<evidence type="ECO:0000256" key="6">
    <source>
        <dbReference type="ARBA" id="ARBA00023136"/>
    </source>
</evidence>
<feature type="transmembrane region" description="Helical" evidence="7">
    <location>
        <begin position="385"/>
        <end position="406"/>
    </location>
</feature>
<feature type="transmembrane region" description="Helical" evidence="7">
    <location>
        <begin position="259"/>
        <end position="281"/>
    </location>
</feature>
<protein>
    <submittedName>
        <fullName evidence="9">MFS transporter</fullName>
    </submittedName>
</protein>